<evidence type="ECO:0000256" key="1">
    <source>
        <dbReference type="SAM" id="Coils"/>
    </source>
</evidence>
<sequence length="118" mass="13040">MLQKFLSIAVITLYPSLLLAQQAVAPVIAPMGATQAQLNQVQSIVLDQEQQLQQLQQNLNTLRGENESLKHRIVQFENSQRNLLADMDQRLRNLESATPGVANPAANPCQSCCQSCCH</sequence>
<keyword evidence="1" id="KW-0175">Coiled coil</keyword>
<evidence type="ECO:0000256" key="2">
    <source>
        <dbReference type="SAM" id="SignalP"/>
    </source>
</evidence>
<name>A0A1H6FE32_9GAMM</name>
<dbReference type="Pfam" id="PF16331">
    <property type="entry name" value="TolA_bind_tri"/>
    <property type="match status" value="1"/>
</dbReference>
<dbReference type="Gene3D" id="1.20.5.110">
    <property type="match status" value="1"/>
</dbReference>
<dbReference type="GO" id="GO:0070206">
    <property type="term" value="P:protein trimerization"/>
    <property type="evidence" value="ECO:0007669"/>
    <property type="project" value="InterPro"/>
</dbReference>
<feature type="chain" id="PRO_5014822142" description="YbgF trimerisation domain-containing protein" evidence="2">
    <location>
        <begin position="26"/>
        <end position="118"/>
    </location>
</feature>
<keyword evidence="2" id="KW-0732">Signal</keyword>
<evidence type="ECO:0000313" key="5">
    <source>
        <dbReference type="Proteomes" id="UP000236724"/>
    </source>
</evidence>
<feature type="domain" description="YbgF trimerisation" evidence="3">
    <location>
        <begin position="37"/>
        <end position="99"/>
    </location>
</feature>
<feature type="coiled-coil region" evidence="1">
    <location>
        <begin position="38"/>
        <end position="79"/>
    </location>
</feature>
<dbReference type="Proteomes" id="UP000236724">
    <property type="component" value="Unassembled WGS sequence"/>
</dbReference>
<protein>
    <recommendedName>
        <fullName evidence="3">YbgF trimerisation domain-containing protein</fullName>
    </recommendedName>
</protein>
<evidence type="ECO:0000313" key="4">
    <source>
        <dbReference type="EMBL" id="SEH08297.1"/>
    </source>
</evidence>
<dbReference type="EMBL" id="FMSV02000548">
    <property type="protein sequence ID" value="SEH08297.1"/>
    <property type="molecule type" value="Genomic_DNA"/>
</dbReference>
<feature type="signal peptide" evidence="2">
    <location>
        <begin position="1"/>
        <end position="25"/>
    </location>
</feature>
<evidence type="ECO:0000259" key="3">
    <source>
        <dbReference type="Pfam" id="PF16331"/>
    </source>
</evidence>
<dbReference type="InterPro" id="IPR032519">
    <property type="entry name" value="YbgF_tri"/>
</dbReference>
<gene>
    <name evidence="4" type="ORF">MBHS_04188</name>
</gene>
<proteinExistence type="predicted"/>
<keyword evidence="5" id="KW-1185">Reference proteome</keyword>
<reference evidence="4 5" key="1">
    <citation type="submission" date="2016-10" db="EMBL/GenBank/DDBJ databases">
        <authorList>
            <person name="de Groot N.N."/>
        </authorList>
    </citation>
    <scope>NUCLEOTIDE SEQUENCE [LARGE SCALE GENOMIC DNA]</scope>
    <source>
        <strain evidence="4">MBHS1</strain>
    </source>
</reference>
<accession>A0A1H6FE32</accession>
<dbReference type="RefSeq" id="WP_103921850.1">
    <property type="nucleotide sequence ID" value="NZ_FMSV02000548.1"/>
</dbReference>
<dbReference type="AlphaFoldDB" id="A0A1H6FE32"/>
<organism evidence="4 5">
    <name type="scientific">Candidatus Venteria ishoeyi</name>
    <dbReference type="NCBI Taxonomy" id="1899563"/>
    <lineage>
        <taxon>Bacteria</taxon>
        <taxon>Pseudomonadati</taxon>
        <taxon>Pseudomonadota</taxon>
        <taxon>Gammaproteobacteria</taxon>
        <taxon>Thiotrichales</taxon>
        <taxon>Thiotrichaceae</taxon>
        <taxon>Venteria</taxon>
    </lineage>
</organism>